<dbReference type="PANTHER" id="PTHR22939">
    <property type="entry name" value="SERINE PROTEASE FAMILY S1C HTRA-RELATED"/>
    <property type="match status" value="1"/>
</dbReference>
<name>A0A6I6H629_VARPD</name>
<evidence type="ECO:0000256" key="2">
    <source>
        <dbReference type="ARBA" id="ARBA00004418"/>
    </source>
</evidence>
<dbReference type="PRINTS" id="PR00834">
    <property type="entry name" value="PROTEASES2C"/>
</dbReference>
<evidence type="ECO:0000256" key="9">
    <source>
        <dbReference type="ARBA" id="ARBA00022764"/>
    </source>
</evidence>
<proteinExistence type="inferred from homology"/>
<dbReference type="NCBIfam" id="TIGR02037">
    <property type="entry name" value="degP_htrA_DO"/>
    <property type="match status" value="1"/>
</dbReference>
<evidence type="ECO:0000256" key="12">
    <source>
        <dbReference type="ARBA" id="ARBA00023016"/>
    </source>
</evidence>
<feature type="binding site" evidence="15">
    <location>
        <position position="136"/>
    </location>
    <ligand>
        <name>substrate</name>
    </ligand>
</feature>
<feature type="active site" description="Charge relay system" evidence="14">
    <location>
        <position position="136"/>
    </location>
</feature>
<dbReference type="InterPro" id="IPR036034">
    <property type="entry name" value="PDZ_sf"/>
</dbReference>
<dbReference type="GO" id="GO:0006508">
    <property type="term" value="P:proteolysis"/>
    <property type="evidence" value="ECO:0007669"/>
    <property type="project" value="UniProtKB-KW"/>
</dbReference>
<evidence type="ECO:0000256" key="7">
    <source>
        <dbReference type="ARBA" id="ARBA00022729"/>
    </source>
</evidence>
<dbReference type="GO" id="GO:0004252">
    <property type="term" value="F:serine-type endopeptidase activity"/>
    <property type="evidence" value="ECO:0007669"/>
    <property type="project" value="InterPro"/>
</dbReference>
<evidence type="ECO:0000256" key="10">
    <source>
        <dbReference type="ARBA" id="ARBA00022801"/>
    </source>
</evidence>
<protein>
    <recommendedName>
        <fullName evidence="5">Probable periplasmic serine endoprotease DegP-like</fullName>
        <ecNumber evidence="4">3.4.21.107</ecNumber>
    </recommendedName>
    <alternativeName>
        <fullName evidence="13">Protease Do</fullName>
    </alternativeName>
</protein>
<evidence type="ECO:0000256" key="5">
    <source>
        <dbReference type="ARBA" id="ARBA00013958"/>
    </source>
</evidence>
<dbReference type="Pfam" id="PF13365">
    <property type="entry name" value="Trypsin_2"/>
    <property type="match status" value="1"/>
</dbReference>
<feature type="active site" description="Charge relay system" evidence="14">
    <location>
        <position position="239"/>
    </location>
</feature>
<evidence type="ECO:0000256" key="15">
    <source>
        <dbReference type="PIRSR" id="PIRSR611782-2"/>
    </source>
</evidence>
<dbReference type="EMBL" id="CP046622">
    <property type="protein sequence ID" value="QGW82353.1"/>
    <property type="molecule type" value="Genomic_DNA"/>
</dbReference>
<reference evidence="17 18" key="1">
    <citation type="submission" date="2019-12" db="EMBL/GenBank/DDBJ databases">
        <title>Hybrid Genome Assemblies of two High G+C Isolates from Undergraduate Microbiology Courses.</title>
        <authorList>
            <person name="Ne Ville C.J."/>
            <person name="Enright D."/>
            <person name="Hernandez I."/>
            <person name="Dodsworth J."/>
            <person name="Orwin P.M."/>
        </authorList>
    </citation>
    <scope>NUCLEOTIDE SEQUENCE [LARGE SCALE GENOMIC DNA]</scope>
    <source>
        <strain evidence="17 18">CSUSB</strain>
    </source>
</reference>
<sequence>MNTRLTSPSALVLALATAGVIGAVGAGAYTSAVSAPTNATPVAAAPAMVTLPDFSTITTRDGPAVVNISVTGTAKESDAEAAAEMQGIDPEDPMFQFFRRFQGQMGPRAQQRDVPVRAQGSGFIVSPDGLIMTNAHVVKGAKEVTVKLTDRREYRAKVLGADAKTDIAVLKIDAKNLPTLALGNTKDLKVGEWVLAIGSPFGFENTVTAGVVSAKGRSLPDDSYVPFIQTDVAVNPGNSGGPLLNTRGEVVGINSQIYSRSGGYQGVSFAIPIDVAVQVKDQIVATGKATHARLGVAVQEVNQAFADSFKLDKPEGALVSNIEKGGPGDKAGLKAGDVIRKVDGQPIVSSGDLPAVIGQQTPGKKVTLEVWRQGERQELSAKLGDASDKPTQVAKADSAAGQGKLGLALRPLQPQEKREAAIENGLLVEDVAGPSAMAGVQAGDVLLAINGTPAKSLEQVREVVAKADKSVALLIQRGEDKIFVPVRIG</sequence>
<evidence type="ECO:0000313" key="18">
    <source>
        <dbReference type="Proteomes" id="UP000425817"/>
    </source>
</evidence>
<organism evidence="17 18">
    <name type="scientific">Variovorax paradoxus</name>
    <dbReference type="NCBI Taxonomy" id="34073"/>
    <lineage>
        <taxon>Bacteria</taxon>
        <taxon>Pseudomonadati</taxon>
        <taxon>Pseudomonadota</taxon>
        <taxon>Betaproteobacteria</taxon>
        <taxon>Burkholderiales</taxon>
        <taxon>Comamonadaceae</taxon>
        <taxon>Variovorax</taxon>
    </lineage>
</organism>
<evidence type="ECO:0000313" key="17">
    <source>
        <dbReference type="EMBL" id="QGW82353.1"/>
    </source>
</evidence>
<dbReference type="InterPro" id="IPR001478">
    <property type="entry name" value="PDZ"/>
</dbReference>
<comment type="similarity">
    <text evidence="3">Belongs to the peptidase S1C family.</text>
</comment>
<dbReference type="EC" id="3.4.21.107" evidence="4"/>
<dbReference type="InterPro" id="IPR009003">
    <property type="entry name" value="Peptidase_S1_PA"/>
</dbReference>
<keyword evidence="9" id="KW-0574">Periplasm</keyword>
<dbReference type="CDD" id="cd10839">
    <property type="entry name" value="cpPDZ1_DegP-like"/>
    <property type="match status" value="1"/>
</dbReference>
<dbReference type="InterPro" id="IPR001940">
    <property type="entry name" value="Peptidase_S1C"/>
</dbReference>
<dbReference type="AlphaFoldDB" id="A0A6I6H629"/>
<keyword evidence="11" id="KW-0720">Serine protease</keyword>
<evidence type="ECO:0000256" key="6">
    <source>
        <dbReference type="ARBA" id="ARBA00022670"/>
    </source>
</evidence>
<dbReference type="SUPFAM" id="SSF50494">
    <property type="entry name" value="Trypsin-like serine proteases"/>
    <property type="match status" value="1"/>
</dbReference>
<evidence type="ECO:0000256" key="4">
    <source>
        <dbReference type="ARBA" id="ARBA00013035"/>
    </source>
</evidence>
<dbReference type="InterPro" id="IPR041489">
    <property type="entry name" value="PDZ_6"/>
</dbReference>
<dbReference type="Gene3D" id="2.30.42.10">
    <property type="match status" value="2"/>
</dbReference>
<evidence type="ECO:0000256" key="14">
    <source>
        <dbReference type="PIRSR" id="PIRSR611782-1"/>
    </source>
</evidence>
<keyword evidence="8" id="KW-0677">Repeat</keyword>
<evidence type="ECO:0000256" key="1">
    <source>
        <dbReference type="ARBA" id="ARBA00001772"/>
    </source>
</evidence>
<dbReference type="Pfam" id="PF17820">
    <property type="entry name" value="PDZ_6"/>
    <property type="match status" value="1"/>
</dbReference>
<dbReference type="Pfam" id="PF13180">
    <property type="entry name" value="PDZ_2"/>
    <property type="match status" value="1"/>
</dbReference>
<comment type="catalytic activity">
    <reaction evidence="1">
        <text>Acts on substrates that are at least partially unfolded. The cleavage site P1 residue is normally between a pair of hydrophobic residues, such as Val-|-Val.</text>
        <dbReference type="EC" id="3.4.21.107"/>
    </reaction>
</comment>
<keyword evidence="7" id="KW-0732">Signal</keyword>
<feature type="domain" description="PDZ" evidence="16">
    <location>
        <begin position="283"/>
        <end position="374"/>
    </location>
</feature>
<keyword evidence="12" id="KW-0346">Stress response</keyword>
<feature type="domain" description="PDZ" evidence="16">
    <location>
        <begin position="392"/>
        <end position="479"/>
    </location>
</feature>
<evidence type="ECO:0000256" key="8">
    <source>
        <dbReference type="ARBA" id="ARBA00022737"/>
    </source>
</evidence>
<evidence type="ECO:0000256" key="3">
    <source>
        <dbReference type="ARBA" id="ARBA00010541"/>
    </source>
</evidence>
<dbReference type="InterPro" id="IPR011782">
    <property type="entry name" value="Pept_S1C_Do"/>
</dbReference>
<dbReference type="FunFam" id="2.40.10.120:FF:000007">
    <property type="entry name" value="Periplasmic serine endoprotease DegP-like"/>
    <property type="match status" value="1"/>
</dbReference>
<evidence type="ECO:0000256" key="13">
    <source>
        <dbReference type="ARBA" id="ARBA00032850"/>
    </source>
</evidence>
<dbReference type="Proteomes" id="UP000425817">
    <property type="component" value="Chromosome"/>
</dbReference>
<dbReference type="Gene3D" id="2.40.10.120">
    <property type="match status" value="1"/>
</dbReference>
<accession>A0A6I6H629</accession>
<dbReference type="PANTHER" id="PTHR22939:SF130">
    <property type="entry name" value="PERIPLASMIC SERINE ENDOPROTEASE DEGP-LIKE-RELATED"/>
    <property type="match status" value="1"/>
</dbReference>
<feature type="binding site" evidence="15">
    <location>
        <begin position="237"/>
        <end position="239"/>
    </location>
    <ligand>
        <name>substrate</name>
    </ligand>
</feature>
<dbReference type="SUPFAM" id="SSF50156">
    <property type="entry name" value="PDZ domain-like"/>
    <property type="match status" value="2"/>
</dbReference>
<dbReference type="RefSeq" id="WP_157613701.1">
    <property type="nucleotide sequence ID" value="NZ_CP046622.1"/>
</dbReference>
<comment type="subcellular location">
    <subcellularLocation>
        <location evidence="2">Periplasm</location>
    </subcellularLocation>
</comment>
<keyword evidence="10" id="KW-0378">Hydrolase</keyword>
<dbReference type="SMART" id="SM00228">
    <property type="entry name" value="PDZ"/>
    <property type="match status" value="2"/>
</dbReference>
<keyword evidence="6" id="KW-0645">Protease</keyword>
<dbReference type="GO" id="GO:0042597">
    <property type="term" value="C:periplasmic space"/>
    <property type="evidence" value="ECO:0007669"/>
    <property type="project" value="UniProtKB-SubCell"/>
</dbReference>
<feature type="active site" description="Charge relay system" evidence="14">
    <location>
        <position position="166"/>
    </location>
</feature>
<feature type="binding site" evidence="15">
    <location>
        <position position="166"/>
    </location>
    <ligand>
        <name>substrate</name>
    </ligand>
</feature>
<gene>
    <name evidence="17" type="ORF">GOQ09_12520</name>
</gene>
<dbReference type="OrthoDB" id="8520726at2"/>
<evidence type="ECO:0000259" key="16">
    <source>
        <dbReference type="PROSITE" id="PS50106"/>
    </source>
</evidence>
<evidence type="ECO:0000256" key="11">
    <source>
        <dbReference type="ARBA" id="ARBA00022825"/>
    </source>
</evidence>
<dbReference type="PROSITE" id="PS50106">
    <property type="entry name" value="PDZ"/>
    <property type="match status" value="2"/>
</dbReference>